<dbReference type="Proteomes" id="UP000311382">
    <property type="component" value="Unassembled WGS sequence"/>
</dbReference>
<feature type="compositionally biased region" description="Acidic residues" evidence="6">
    <location>
        <begin position="930"/>
        <end position="940"/>
    </location>
</feature>
<comment type="caution">
    <text evidence="8">The sequence shown here is derived from an EMBL/GenBank/DDBJ whole genome shotgun (WGS) entry which is preliminary data.</text>
</comment>
<dbReference type="Gene3D" id="1.20.1740.10">
    <property type="entry name" value="Amino acid/polyamine transporter I"/>
    <property type="match status" value="1"/>
</dbReference>
<gene>
    <name evidence="8" type="ORF">DMC30DRAFT_129401</name>
</gene>
<dbReference type="EMBL" id="SOZI01000022">
    <property type="protein sequence ID" value="TNY22628.1"/>
    <property type="molecule type" value="Genomic_DNA"/>
</dbReference>
<dbReference type="PANTHER" id="PTHR45649">
    <property type="entry name" value="AMINO-ACID PERMEASE BAT1"/>
    <property type="match status" value="1"/>
</dbReference>
<feature type="compositionally biased region" description="Basic and acidic residues" evidence="6">
    <location>
        <begin position="82"/>
        <end position="98"/>
    </location>
</feature>
<keyword evidence="3 7" id="KW-0812">Transmembrane</keyword>
<dbReference type="STRING" id="5288.A0A5C5G0L2"/>
<feature type="transmembrane region" description="Helical" evidence="7">
    <location>
        <begin position="620"/>
        <end position="642"/>
    </location>
</feature>
<feature type="region of interest" description="Disordered" evidence="6">
    <location>
        <begin position="267"/>
        <end position="295"/>
    </location>
</feature>
<organism evidence="8 9">
    <name type="scientific">Rhodotorula diobovata</name>
    <dbReference type="NCBI Taxonomy" id="5288"/>
    <lineage>
        <taxon>Eukaryota</taxon>
        <taxon>Fungi</taxon>
        <taxon>Dikarya</taxon>
        <taxon>Basidiomycota</taxon>
        <taxon>Pucciniomycotina</taxon>
        <taxon>Microbotryomycetes</taxon>
        <taxon>Sporidiobolales</taxon>
        <taxon>Sporidiobolaceae</taxon>
        <taxon>Rhodotorula</taxon>
    </lineage>
</organism>
<accession>A0A5C5G0L2</accession>
<dbReference type="PROSITE" id="PS00218">
    <property type="entry name" value="AMINO_ACID_PERMEASE_1"/>
    <property type="match status" value="1"/>
</dbReference>
<feature type="compositionally biased region" description="Low complexity" evidence="6">
    <location>
        <begin position="135"/>
        <end position="151"/>
    </location>
</feature>
<evidence type="ECO:0000256" key="4">
    <source>
        <dbReference type="ARBA" id="ARBA00022989"/>
    </source>
</evidence>
<dbReference type="GO" id="GO:0016020">
    <property type="term" value="C:membrane"/>
    <property type="evidence" value="ECO:0007669"/>
    <property type="project" value="UniProtKB-SubCell"/>
</dbReference>
<feature type="compositionally biased region" description="Polar residues" evidence="6">
    <location>
        <begin position="10"/>
        <end position="22"/>
    </location>
</feature>
<comment type="subcellular location">
    <subcellularLocation>
        <location evidence="1">Membrane</location>
        <topology evidence="1">Multi-pass membrane protein</topology>
    </subcellularLocation>
</comment>
<feature type="transmembrane region" description="Helical" evidence="7">
    <location>
        <begin position="572"/>
        <end position="594"/>
    </location>
</feature>
<sequence>MAPQVVHHASPTQHPQASTSRTSLDDLERDEAAKCGGRRRGDDKLAHPGDASPAAPPPASFKGKERDWSVELAVLAPDGGVEADRGRLDLADEAERARHSPRGRAVLDPAARTEVSVPPEQHNSSPRRAPSSDVPAPRLLPAPRLAPESASSPPPPPAPEQPARPARPPLQSILKRPDPARTASSQGRALSSTPLLALATKAEVPPLPLSPAPAIAPAPPAHAPAPGLGPPTPDSVDDDDAKDKLAVAPSAHQHTVLFSTPGTTTSVLPLSSPSHLSHHSGYTSSAADTNGGHAPNDFTGTFRSWKSSAMGRKSGIYEKKRLAELGFDEELSRDYDFFASFGIAICNIGGLPGTTLGVLTALEAGGGSMYAIAWPLSGLFMMSLAAVLGEMASTWPVAGAMFTWVFRLCRSRKGLNPWARYASWIVGSLLLCSHILLQIVCTWQFAHNLLGVIGLWTETEYSYWVVVAISWAIVTFSALIVSSRISRSPWLWRICGALIILFFVTINITLLTTADEIFSAKYVFTSYRNTTGFESKSYVYMLGWVLTCVATGMEASAHMAEDTKRPSRTVPLAMFWSVAATYLMGWVSICVLLATMRVDGTDPDLQPSIALLANSIPRRYTTLILILVLLSFLFQNVAQLLATSRYIWALARESALPFSTFFRRLSAKNRTPTPAIWAVWAITFPALLLVAINVSIIATTLLEGAGITCTASYVAPLLFYLACPAEVLNGDGRAKWTLRGASKALALPAAVFLLTFIVTMCLPTGYPVTALNVSYASAILVGVLLLSSLAWVVYGNARYAGPIKTTTRWTIGAEVDLRSGSHGAQGTGRSRKKSSAQQHQHEQSGPVMAQSTSSEEHGRSAHVWVTSNGAAAESRSRAAGGESGAWTYASEEAGERTGETTTGTETGTGSGWTGTDYTTSDGEEGSSGSEAEEEDDDEDDGGRSRTRRPHDEERRVS</sequence>
<evidence type="ECO:0000313" key="8">
    <source>
        <dbReference type="EMBL" id="TNY22628.1"/>
    </source>
</evidence>
<feature type="compositionally biased region" description="Pro residues" evidence="6">
    <location>
        <begin position="209"/>
        <end position="233"/>
    </location>
</feature>
<feature type="region of interest" description="Disordered" evidence="6">
    <location>
        <begin position="209"/>
        <end position="239"/>
    </location>
</feature>
<protein>
    <submittedName>
        <fullName evidence="8">Putative amino acid/metabolite permease</fullName>
    </submittedName>
</protein>
<dbReference type="Pfam" id="PF13520">
    <property type="entry name" value="AA_permease_2"/>
    <property type="match status" value="1"/>
</dbReference>
<feature type="transmembrane region" description="Helical" evidence="7">
    <location>
        <begin position="772"/>
        <end position="794"/>
    </location>
</feature>
<feature type="transmembrane region" description="Helical" evidence="7">
    <location>
        <begin position="421"/>
        <end position="446"/>
    </location>
</feature>
<feature type="compositionally biased region" description="Low complexity" evidence="6">
    <location>
        <begin position="869"/>
        <end position="880"/>
    </location>
</feature>
<keyword evidence="4 7" id="KW-1133">Transmembrane helix</keyword>
<dbReference type="PANTHER" id="PTHR45649:SF9">
    <property type="entry name" value="AMINO-ACID PERMEASE 2"/>
    <property type="match status" value="1"/>
</dbReference>
<dbReference type="GO" id="GO:0022857">
    <property type="term" value="F:transmembrane transporter activity"/>
    <property type="evidence" value="ECO:0007669"/>
    <property type="project" value="InterPro"/>
</dbReference>
<evidence type="ECO:0000256" key="6">
    <source>
        <dbReference type="SAM" id="MobiDB-lite"/>
    </source>
</evidence>
<dbReference type="AlphaFoldDB" id="A0A5C5G0L2"/>
<evidence type="ECO:0000256" key="7">
    <source>
        <dbReference type="SAM" id="Phobius"/>
    </source>
</evidence>
<evidence type="ECO:0000256" key="1">
    <source>
        <dbReference type="ARBA" id="ARBA00004141"/>
    </source>
</evidence>
<feature type="compositionally biased region" description="Pro residues" evidence="6">
    <location>
        <begin position="152"/>
        <end position="168"/>
    </location>
</feature>
<feature type="transmembrane region" description="Helical" evidence="7">
    <location>
        <begin position="675"/>
        <end position="698"/>
    </location>
</feature>
<evidence type="ECO:0000313" key="9">
    <source>
        <dbReference type="Proteomes" id="UP000311382"/>
    </source>
</evidence>
<evidence type="ECO:0000256" key="2">
    <source>
        <dbReference type="ARBA" id="ARBA00022448"/>
    </source>
</evidence>
<feature type="region of interest" description="Disordered" evidence="6">
    <location>
        <begin position="1"/>
        <end position="194"/>
    </location>
</feature>
<keyword evidence="9" id="KW-1185">Reference proteome</keyword>
<feature type="transmembrane region" description="Helical" evidence="7">
    <location>
        <begin position="393"/>
        <end position="409"/>
    </location>
</feature>
<feature type="transmembrane region" description="Helical" evidence="7">
    <location>
        <begin position="744"/>
        <end position="766"/>
    </location>
</feature>
<proteinExistence type="predicted"/>
<keyword evidence="5 7" id="KW-0472">Membrane</keyword>
<feature type="region of interest" description="Disordered" evidence="6">
    <location>
        <begin position="816"/>
        <end position="957"/>
    </location>
</feature>
<feature type="transmembrane region" description="Helical" evidence="7">
    <location>
        <begin position="337"/>
        <end position="362"/>
    </location>
</feature>
<dbReference type="OrthoDB" id="10054429at2759"/>
<feature type="transmembrane region" description="Helical" evidence="7">
    <location>
        <begin position="490"/>
        <end position="511"/>
    </location>
</feature>
<reference evidence="8 9" key="1">
    <citation type="submission" date="2019-03" db="EMBL/GenBank/DDBJ databases">
        <title>Rhodosporidium diobovatum UCD-FST 08-225 genome sequencing, assembly, and annotation.</title>
        <authorList>
            <person name="Fakankun I.U."/>
            <person name="Fristensky B."/>
            <person name="Levin D.B."/>
        </authorList>
    </citation>
    <scope>NUCLEOTIDE SEQUENCE [LARGE SCALE GENOMIC DNA]</scope>
    <source>
        <strain evidence="8 9">UCD-FST 08-225</strain>
    </source>
</reference>
<feature type="transmembrane region" description="Helical" evidence="7">
    <location>
        <begin position="704"/>
        <end position="723"/>
    </location>
</feature>
<feature type="transmembrane region" description="Helical" evidence="7">
    <location>
        <begin position="369"/>
        <end position="387"/>
    </location>
</feature>
<dbReference type="InterPro" id="IPR004840">
    <property type="entry name" value="Amino_acid_permease_CS"/>
</dbReference>
<feature type="transmembrane region" description="Helical" evidence="7">
    <location>
        <begin position="538"/>
        <end position="560"/>
    </location>
</feature>
<evidence type="ECO:0000256" key="5">
    <source>
        <dbReference type="ARBA" id="ARBA00023136"/>
    </source>
</evidence>
<keyword evidence="2" id="KW-0813">Transport</keyword>
<feature type="compositionally biased region" description="Basic and acidic residues" evidence="6">
    <location>
        <begin position="23"/>
        <end position="47"/>
    </location>
</feature>
<evidence type="ECO:0000256" key="3">
    <source>
        <dbReference type="ARBA" id="ARBA00022692"/>
    </source>
</evidence>
<dbReference type="InterPro" id="IPR002293">
    <property type="entry name" value="AA/rel_permease1"/>
</dbReference>
<feature type="transmembrane region" description="Helical" evidence="7">
    <location>
        <begin position="461"/>
        <end position="481"/>
    </location>
</feature>
<dbReference type="GO" id="GO:0006865">
    <property type="term" value="P:amino acid transport"/>
    <property type="evidence" value="ECO:0007669"/>
    <property type="project" value="InterPro"/>
</dbReference>
<name>A0A5C5G0L2_9BASI</name>